<protein>
    <submittedName>
        <fullName evidence="2">Uncharacterized protein</fullName>
    </submittedName>
</protein>
<feature type="region of interest" description="Disordered" evidence="1">
    <location>
        <begin position="13"/>
        <end position="34"/>
    </location>
</feature>
<sequence>MNPKDANFVQFAQTQHSDFPPPNPGSLTVIEDDDDDQSPPLLGFQFQDSDDNNPVALSEADIRWSTSWAVNFDAAMPQIVISLTPIVSFADGGEWALLSKAFESKKNAILQDLATCGPLGCEVSTATTTKYQKRGLPHMVLAICFERMALCGAASYKL</sequence>
<accession>A0A166T868</accession>
<evidence type="ECO:0000313" key="3">
    <source>
        <dbReference type="Proteomes" id="UP000076532"/>
    </source>
</evidence>
<gene>
    <name evidence="2" type="ORF">FIBSPDRAFT_946047</name>
</gene>
<proteinExistence type="predicted"/>
<evidence type="ECO:0000256" key="1">
    <source>
        <dbReference type="SAM" id="MobiDB-lite"/>
    </source>
</evidence>
<dbReference type="AlphaFoldDB" id="A0A166T868"/>
<dbReference type="EMBL" id="KV417494">
    <property type="protein sequence ID" value="KZP30309.1"/>
    <property type="molecule type" value="Genomic_DNA"/>
</dbReference>
<keyword evidence="3" id="KW-1185">Reference proteome</keyword>
<dbReference type="Proteomes" id="UP000076532">
    <property type="component" value="Unassembled WGS sequence"/>
</dbReference>
<reference evidence="2 3" key="1">
    <citation type="journal article" date="2016" name="Mol. Biol. Evol.">
        <title>Comparative Genomics of Early-Diverging Mushroom-Forming Fungi Provides Insights into the Origins of Lignocellulose Decay Capabilities.</title>
        <authorList>
            <person name="Nagy L.G."/>
            <person name="Riley R."/>
            <person name="Tritt A."/>
            <person name="Adam C."/>
            <person name="Daum C."/>
            <person name="Floudas D."/>
            <person name="Sun H."/>
            <person name="Yadav J.S."/>
            <person name="Pangilinan J."/>
            <person name="Larsson K.H."/>
            <person name="Matsuura K."/>
            <person name="Barry K."/>
            <person name="Labutti K."/>
            <person name="Kuo R."/>
            <person name="Ohm R.A."/>
            <person name="Bhattacharya S.S."/>
            <person name="Shirouzu T."/>
            <person name="Yoshinaga Y."/>
            <person name="Martin F.M."/>
            <person name="Grigoriev I.V."/>
            <person name="Hibbett D.S."/>
        </authorList>
    </citation>
    <scope>NUCLEOTIDE SEQUENCE [LARGE SCALE GENOMIC DNA]</scope>
    <source>
        <strain evidence="2 3">CBS 109695</strain>
    </source>
</reference>
<evidence type="ECO:0000313" key="2">
    <source>
        <dbReference type="EMBL" id="KZP30309.1"/>
    </source>
</evidence>
<name>A0A166T868_9AGAM</name>
<organism evidence="2 3">
    <name type="scientific">Athelia psychrophila</name>
    <dbReference type="NCBI Taxonomy" id="1759441"/>
    <lineage>
        <taxon>Eukaryota</taxon>
        <taxon>Fungi</taxon>
        <taxon>Dikarya</taxon>
        <taxon>Basidiomycota</taxon>
        <taxon>Agaricomycotina</taxon>
        <taxon>Agaricomycetes</taxon>
        <taxon>Agaricomycetidae</taxon>
        <taxon>Atheliales</taxon>
        <taxon>Atheliaceae</taxon>
        <taxon>Athelia</taxon>
    </lineage>
</organism>